<dbReference type="RefSeq" id="WP_008953204.1">
    <property type="nucleotide sequence ID" value="NZ_ACIS01000003.1"/>
</dbReference>
<keyword evidence="1" id="KW-0732">Signal</keyword>
<proteinExistence type="predicted"/>
<accession>B9Z1E9</accession>
<gene>
    <name evidence="2" type="ORF">FuraDRAFT_1184</name>
</gene>
<comment type="caution">
    <text evidence="2">The sequence shown here is derived from an EMBL/GenBank/DDBJ whole genome shotgun (WGS) entry which is preliminary data.</text>
</comment>
<name>B9Z1E9_9NEIS</name>
<dbReference type="eggNOG" id="ENOG502ZQ42">
    <property type="taxonomic scope" value="Bacteria"/>
</dbReference>
<evidence type="ECO:0008006" key="4">
    <source>
        <dbReference type="Google" id="ProtNLM"/>
    </source>
</evidence>
<reference evidence="2 3" key="1">
    <citation type="submission" date="2009-02" db="EMBL/GenBank/DDBJ databases">
        <title>Sequencing of the draft genome and assembly of Lutiella nitroferrum 2002.</title>
        <authorList>
            <consortium name="US DOE Joint Genome Institute (JGI-PGF)"/>
            <person name="Lucas S."/>
            <person name="Copeland A."/>
            <person name="Lapidus A."/>
            <person name="Glavina del Rio T."/>
            <person name="Tice H."/>
            <person name="Bruce D."/>
            <person name="Goodwin L."/>
            <person name="Pitluck S."/>
            <person name="Larimer F."/>
            <person name="Land M.L."/>
            <person name="Hauser L."/>
            <person name="Coates J.D."/>
        </authorList>
    </citation>
    <scope>NUCLEOTIDE SEQUENCE [LARGE SCALE GENOMIC DNA]</scope>
    <source>
        <strain evidence="2 3">2002</strain>
    </source>
</reference>
<evidence type="ECO:0000256" key="1">
    <source>
        <dbReference type="SAM" id="SignalP"/>
    </source>
</evidence>
<feature type="signal peptide" evidence="1">
    <location>
        <begin position="1"/>
        <end position="20"/>
    </location>
</feature>
<dbReference type="EMBL" id="ACIS01000003">
    <property type="protein sequence ID" value="EEG09244.1"/>
    <property type="molecule type" value="Genomic_DNA"/>
</dbReference>
<evidence type="ECO:0000313" key="2">
    <source>
        <dbReference type="EMBL" id="EEG09244.1"/>
    </source>
</evidence>
<sequence length="205" mass="22059" precursor="true">MKLSQTAIAFILLVAGAAQGESSLPPPAWPVPDIKSSGTRIQPVTGVTLGSFHVTFEKTTFNDILGALGKAPIGQQGDAGEFLMWVCYTVPVAHVRIWLTSSELGGQEYIDGMVAKQLERAETENSLCPIPANKAAVASIDNGIWLDETVERIKSILGTPNRASASVIYYLYEGKDGESDISSILALRIHKNKVTELYANHSTTN</sequence>
<keyword evidence="3" id="KW-1185">Reference proteome</keyword>
<evidence type="ECO:0000313" key="3">
    <source>
        <dbReference type="Proteomes" id="UP000003165"/>
    </source>
</evidence>
<feature type="chain" id="PRO_5002893743" description="Lipoprotein" evidence="1">
    <location>
        <begin position="21"/>
        <end position="205"/>
    </location>
</feature>
<dbReference type="AlphaFoldDB" id="B9Z1E9"/>
<dbReference type="Proteomes" id="UP000003165">
    <property type="component" value="Unassembled WGS sequence"/>
</dbReference>
<organism evidence="2 3">
    <name type="scientific">Pseudogulbenkiania ferrooxidans 2002</name>
    <dbReference type="NCBI Taxonomy" id="279714"/>
    <lineage>
        <taxon>Bacteria</taxon>
        <taxon>Pseudomonadati</taxon>
        <taxon>Pseudomonadota</taxon>
        <taxon>Betaproteobacteria</taxon>
        <taxon>Neisseriales</taxon>
        <taxon>Chromobacteriaceae</taxon>
        <taxon>Pseudogulbenkiania</taxon>
    </lineage>
</organism>
<protein>
    <recommendedName>
        <fullName evidence="4">Lipoprotein</fullName>
    </recommendedName>
</protein>